<gene>
    <name evidence="1" type="ORF">GR303_11405</name>
</gene>
<reference evidence="1 2" key="1">
    <citation type="submission" date="2020-01" db="EMBL/GenBank/DDBJ databases">
        <title>Microvirga sp. nov., an arsenate reduction bacterium isolated from Tibet hotspring sediments.</title>
        <authorList>
            <person name="Yuan C.-G."/>
        </authorList>
    </citation>
    <scope>NUCLEOTIDE SEQUENCE [LARGE SCALE GENOMIC DNA]</scope>
    <source>
        <strain evidence="1 2">SYSU G3D203</strain>
    </source>
</reference>
<proteinExistence type="predicted"/>
<comment type="caution">
    <text evidence="1">The sequence shown here is derived from an EMBL/GenBank/DDBJ whole genome shotgun (WGS) entry which is preliminary data.</text>
</comment>
<keyword evidence="2" id="KW-1185">Reference proteome</keyword>
<dbReference type="Pfam" id="PF06823">
    <property type="entry name" value="DUF1236"/>
    <property type="match status" value="1"/>
</dbReference>
<evidence type="ECO:0000313" key="1">
    <source>
        <dbReference type="EMBL" id="NBJ24960.1"/>
    </source>
</evidence>
<protein>
    <submittedName>
        <fullName evidence="1">DUF1236 domain-containing protein</fullName>
    </submittedName>
</protein>
<evidence type="ECO:0000313" key="2">
    <source>
        <dbReference type="Proteomes" id="UP000818323"/>
    </source>
</evidence>
<dbReference type="Proteomes" id="UP000818323">
    <property type="component" value="Unassembled WGS sequence"/>
</dbReference>
<accession>A0ABW9YXN4</accession>
<dbReference type="RefSeq" id="WP_161723349.1">
    <property type="nucleotide sequence ID" value="NZ_JAAAXI010000008.1"/>
</dbReference>
<name>A0ABW9YXN4_9HYPH</name>
<organism evidence="1 2">
    <name type="scientific">Microvirga arsenatis</name>
    <dbReference type="NCBI Taxonomy" id="2692265"/>
    <lineage>
        <taxon>Bacteria</taxon>
        <taxon>Pseudomonadati</taxon>
        <taxon>Pseudomonadota</taxon>
        <taxon>Alphaproteobacteria</taxon>
        <taxon>Hyphomicrobiales</taxon>
        <taxon>Methylobacteriaceae</taxon>
        <taxon>Microvirga</taxon>
    </lineage>
</organism>
<sequence length="85" mass="9595">MTSEQRTQITESFRSVNVQPLTNVEFSVSVGSTVPASVTTLYDCPDNVERILTGLPECKYIVVRDQVVILEPRTRRIVTVIERRG</sequence>
<dbReference type="InterPro" id="IPR009642">
    <property type="entry name" value="DUF1236"/>
</dbReference>
<dbReference type="EMBL" id="JAAAXJ010000005">
    <property type="protein sequence ID" value="NBJ24960.1"/>
    <property type="molecule type" value="Genomic_DNA"/>
</dbReference>